<name>A0A7C8U1B8_ORBOL</name>
<feature type="domain" description="F-box" evidence="1">
    <location>
        <begin position="1"/>
        <end position="57"/>
    </location>
</feature>
<evidence type="ECO:0000313" key="3">
    <source>
        <dbReference type="Proteomes" id="UP000479691"/>
    </source>
</evidence>
<protein>
    <recommendedName>
        <fullName evidence="1">F-box domain-containing protein</fullName>
    </recommendedName>
</protein>
<evidence type="ECO:0000259" key="1">
    <source>
        <dbReference type="PROSITE" id="PS50181"/>
    </source>
</evidence>
<dbReference type="Proteomes" id="UP000479691">
    <property type="component" value="Unassembled WGS sequence"/>
</dbReference>
<organism evidence="2 3">
    <name type="scientific">Orbilia oligospora</name>
    <name type="common">Nematode-trapping fungus</name>
    <name type="synonym">Arthrobotrys oligospora</name>
    <dbReference type="NCBI Taxonomy" id="2813651"/>
    <lineage>
        <taxon>Eukaryota</taxon>
        <taxon>Fungi</taxon>
        <taxon>Dikarya</taxon>
        <taxon>Ascomycota</taxon>
        <taxon>Pezizomycotina</taxon>
        <taxon>Orbiliomycetes</taxon>
        <taxon>Orbiliales</taxon>
        <taxon>Orbiliaceae</taxon>
        <taxon>Orbilia</taxon>
    </lineage>
</organism>
<dbReference type="AlphaFoldDB" id="A0A7C8U1B8"/>
<dbReference type="InterPro" id="IPR001810">
    <property type="entry name" value="F-box_dom"/>
</dbReference>
<comment type="caution">
    <text evidence="2">The sequence shown here is derived from an EMBL/GenBank/DDBJ whole genome shotgun (WGS) entry which is preliminary data.</text>
</comment>
<reference evidence="2 3" key="1">
    <citation type="submission" date="2019-06" db="EMBL/GenBank/DDBJ databases">
        <authorList>
            <person name="Palmer J.M."/>
        </authorList>
    </citation>
    <scope>NUCLEOTIDE SEQUENCE [LARGE SCALE GENOMIC DNA]</scope>
    <source>
        <strain evidence="2 3">TWF788</strain>
    </source>
</reference>
<gene>
    <name evidence="2" type="ORF">TWF788_008259</name>
</gene>
<proteinExistence type="predicted"/>
<accession>A0A7C8U1B8</accession>
<dbReference type="Pfam" id="PF00646">
    <property type="entry name" value="F-box"/>
    <property type="match status" value="1"/>
</dbReference>
<dbReference type="PROSITE" id="PS50181">
    <property type="entry name" value="FBOX"/>
    <property type="match status" value="1"/>
</dbReference>
<dbReference type="EMBL" id="JAABOE010000005">
    <property type="protein sequence ID" value="KAF3190737.1"/>
    <property type="molecule type" value="Genomic_DNA"/>
</dbReference>
<evidence type="ECO:0000313" key="2">
    <source>
        <dbReference type="EMBL" id="KAF3190737.1"/>
    </source>
</evidence>
<sequence length="366" mass="41338">MPLLDLPREILFLIFKSISSVDITNLMLTSKVCYGLSRSLLSPLKALAEYQKAYKRRELVMHDDSEASMSVGNYTGKGYEISSSLSSRTSYLSNLLKRSSLSDLPSSRPQALVDLFIETASQTPLLHIHHTKDPFIGISTIYTDFGAFKSLKYLRVSVSAAGFEEEDFLVLKGAIMSHTLEGIAFLLHDRISQDVFERLCLILENLSFSPRLKAFELIGPEISPNTEPVRAPTLYLPYEWRGDLERCRSIEISTHERGKLCYSDEQGPRGNFEAASPHFQSLADKISTVLDGSSTYRNFLINLWTEREIYGHGTACNCTEGFSLTAFTHHYINSDRDDLYYYKSYFHASRWTVDAVSGRLNTGLTL</sequence>